<dbReference type="AlphaFoldDB" id="A0A6J7R8Q1"/>
<reference evidence="2" key="1">
    <citation type="submission" date="2020-05" db="EMBL/GenBank/DDBJ databases">
        <authorList>
            <person name="Chiriac C."/>
            <person name="Salcher M."/>
            <person name="Ghai R."/>
            <person name="Kavagutti S V."/>
        </authorList>
    </citation>
    <scope>NUCLEOTIDE SEQUENCE</scope>
</reference>
<evidence type="ECO:0000313" key="2">
    <source>
        <dbReference type="EMBL" id="CAB5025169.1"/>
    </source>
</evidence>
<protein>
    <submittedName>
        <fullName evidence="2">Unannotated protein</fullName>
    </submittedName>
</protein>
<feature type="region of interest" description="Disordered" evidence="1">
    <location>
        <begin position="40"/>
        <end position="78"/>
    </location>
</feature>
<name>A0A6J7R8Q1_9ZZZZ</name>
<proteinExistence type="predicted"/>
<feature type="compositionally biased region" description="Polar residues" evidence="1">
    <location>
        <begin position="1"/>
        <end position="19"/>
    </location>
</feature>
<gene>
    <name evidence="2" type="ORF">UFOPK4061_01629</name>
</gene>
<sequence>MMPMTSSSIGTARTDGISSPPSPPEAVITVLSAANTFITSKTFPNQSMEEPRDGSGHGPKTKGTTKPMSASASASAKPRSMFWRMMPYASG</sequence>
<evidence type="ECO:0000256" key="1">
    <source>
        <dbReference type="SAM" id="MobiDB-lite"/>
    </source>
</evidence>
<feature type="region of interest" description="Disordered" evidence="1">
    <location>
        <begin position="1"/>
        <end position="27"/>
    </location>
</feature>
<accession>A0A6J7R8Q1</accession>
<dbReference type="EMBL" id="CAFBPD010000320">
    <property type="protein sequence ID" value="CAB5025169.1"/>
    <property type="molecule type" value="Genomic_DNA"/>
</dbReference>
<organism evidence="2">
    <name type="scientific">freshwater metagenome</name>
    <dbReference type="NCBI Taxonomy" id="449393"/>
    <lineage>
        <taxon>unclassified sequences</taxon>
        <taxon>metagenomes</taxon>
        <taxon>ecological metagenomes</taxon>
    </lineage>
</organism>